<feature type="domain" description="Calcineurin-like phosphoesterase C-terminal" evidence="3">
    <location>
        <begin position="348"/>
        <end position="515"/>
    </location>
</feature>
<dbReference type="Pfam" id="PF16371">
    <property type="entry name" value="MetallophosN"/>
    <property type="match status" value="1"/>
</dbReference>
<evidence type="ECO:0000256" key="1">
    <source>
        <dbReference type="SAM" id="MobiDB-lite"/>
    </source>
</evidence>
<feature type="signal peptide" evidence="2">
    <location>
        <begin position="1"/>
        <end position="22"/>
    </location>
</feature>
<dbReference type="InterPro" id="IPR032288">
    <property type="entry name" value="Metallophos_C"/>
</dbReference>
<dbReference type="PANTHER" id="PTHR43143">
    <property type="entry name" value="METALLOPHOSPHOESTERASE, CALCINEURIN SUPERFAMILY"/>
    <property type="match status" value="1"/>
</dbReference>
<keyword evidence="2" id="KW-0732">Signal</keyword>
<accession>A0A1I6P2P2</accession>
<organism evidence="5 6">
    <name type="scientific">Sphingobacterium wenxiniae</name>
    <dbReference type="NCBI Taxonomy" id="683125"/>
    <lineage>
        <taxon>Bacteria</taxon>
        <taxon>Pseudomonadati</taxon>
        <taxon>Bacteroidota</taxon>
        <taxon>Sphingobacteriia</taxon>
        <taxon>Sphingobacteriales</taxon>
        <taxon>Sphingobacteriaceae</taxon>
        <taxon>Sphingobacterium</taxon>
    </lineage>
</organism>
<evidence type="ECO:0000313" key="6">
    <source>
        <dbReference type="Proteomes" id="UP000198785"/>
    </source>
</evidence>
<dbReference type="Proteomes" id="UP000198785">
    <property type="component" value="Unassembled WGS sequence"/>
</dbReference>
<feature type="region of interest" description="Disordered" evidence="1">
    <location>
        <begin position="516"/>
        <end position="535"/>
    </location>
</feature>
<reference evidence="5 6" key="1">
    <citation type="submission" date="2016-10" db="EMBL/GenBank/DDBJ databases">
        <authorList>
            <person name="de Groot N.N."/>
        </authorList>
    </citation>
    <scope>NUCLEOTIDE SEQUENCE [LARGE SCALE GENOMIC DNA]</scope>
    <source>
        <strain evidence="5 6">DSM 22789</strain>
    </source>
</reference>
<dbReference type="InterPro" id="IPR032285">
    <property type="entry name" value="Metallophos_N"/>
</dbReference>
<dbReference type="SUPFAM" id="SSF56300">
    <property type="entry name" value="Metallo-dependent phosphatases"/>
    <property type="match status" value="1"/>
</dbReference>
<feature type="domain" description="Calcineurin-like phosphoesterase N-terminal" evidence="4">
    <location>
        <begin position="41"/>
        <end position="105"/>
    </location>
</feature>
<name>A0A1I6P2P2_9SPHI</name>
<dbReference type="EMBL" id="FOZZ01000001">
    <property type="protein sequence ID" value="SFS34466.1"/>
    <property type="molecule type" value="Genomic_DNA"/>
</dbReference>
<dbReference type="InterPro" id="IPR013783">
    <property type="entry name" value="Ig-like_fold"/>
</dbReference>
<dbReference type="Gene3D" id="2.60.40.10">
    <property type="entry name" value="Immunoglobulins"/>
    <property type="match status" value="1"/>
</dbReference>
<dbReference type="SUPFAM" id="SSF117074">
    <property type="entry name" value="Hypothetical protein PA1324"/>
    <property type="match status" value="1"/>
</dbReference>
<evidence type="ECO:0000256" key="2">
    <source>
        <dbReference type="SAM" id="SignalP"/>
    </source>
</evidence>
<dbReference type="Pfam" id="PF16370">
    <property type="entry name" value="MetallophosC"/>
    <property type="match status" value="1"/>
</dbReference>
<sequence length="535" mass="60020">MKHQLKAFISSGLLLFSGWSYAQEMAMGTVYHDQNNNGKRDKKEVGLPNVSVSNGVEVVLTDANGKYQLPVGDDNIIFVIKPSGYISALDNNNLPQSYYIHKPKGSPENLTYKGVAPTGALPKSIDFGLQKTDESDQFRILVFGDPQAYTEQELAFFNRGIVDEVEGIKGISFGISLGDLVGDNLDLHHGYKKSISRIGVPWYNVIGNHDMNFNVTADSLSDETFETNFGPANYAFNYGKVHFIVLDDILYPNPRTGKGYLGGFRKDQLDFVENDLKTVPKDHLIVLAFHIPLEHNNGDVFRAEDRQRLFDLLKDYPNTLSLSAHTHLQNQLFYTKENGWHQAKPHHEYNAGTTSGDWYSGQLDERGVPTTTMRDGTPNGYAFIDFDNNNYNIRYQVAGKDSKHQINVFHAKVVGQGKTSRAAIYANFFMGHHGNKVEYSVDGGEWKVMHPTNATDPAYLASLYPWDNGDTLLPGRRPSDAVISRHLWWAALPATLPVGQHEIRIRATDDYGNTYETSSSYRVDPTKNYPDPPQK</sequence>
<evidence type="ECO:0000313" key="5">
    <source>
        <dbReference type="EMBL" id="SFS34466.1"/>
    </source>
</evidence>
<gene>
    <name evidence="5" type="ORF">SAMN05660206_101251</name>
</gene>
<proteinExistence type="predicted"/>
<evidence type="ECO:0000259" key="3">
    <source>
        <dbReference type="Pfam" id="PF16370"/>
    </source>
</evidence>
<dbReference type="STRING" id="683125.SAMN05660206_101251"/>
<feature type="chain" id="PRO_5011516399" evidence="2">
    <location>
        <begin position="23"/>
        <end position="535"/>
    </location>
</feature>
<dbReference type="RefSeq" id="WP_093363336.1">
    <property type="nucleotide sequence ID" value="NZ_FOZZ01000001.1"/>
</dbReference>
<evidence type="ECO:0000259" key="4">
    <source>
        <dbReference type="Pfam" id="PF16371"/>
    </source>
</evidence>
<dbReference type="AlphaFoldDB" id="A0A1I6P2P2"/>
<dbReference type="InterPro" id="IPR029052">
    <property type="entry name" value="Metallo-depent_PP-like"/>
</dbReference>
<dbReference type="InterPro" id="IPR051918">
    <property type="entry name" value="STPP_CPPED1"/>
</dbReference>
<dbReference type="PANTHER" id="PTHR43143:SF6">
    <property type="entry name" value="BLL3016 PROTEIN"/>
    <property type="match status" value="1"/>
</dbReference>
<dbReference type="Gene3D" id="3.60.21.10">
    <property type="match status" value="1"/>
</dbReference>
<keyword evidence="6" id="KW-1185">Reference proteome</keyword>
<dbReference type="OrthoDB" id="1776264at2"/>
<protein>
    <submittedName>
        <fullName evidence="5">3',5'-cyclic AMP phosphodiesterase CpdA</fullName>
    </submittedName>
</protein>